<accession>A0A9Q1MMQ8</accession>
<name>A0A9Q1MMQ8_9SOLA</name>
<feature type="signal peptide" evidence="1">
    <location>
        <begin position="1"/>
        <end position="24"/>
    </location>
</feature>
<organism evidence="2 3">
    <name type="scientific">Anisodus acutangulus</name>
    <dbReference type="NCBI Taxonomy" id="402998"/>
    <lineage>
        <taxon>Eukaryota</taxon>
        <taxon>Viridiplantae</taxon>
        <taxon>Streptophyta</taxon>
        <taxon>Embryophyta</taxon>
        <taxon>Tracheophyta</taxon>
        <taxon>Spermatophyta</taxon>
        <taxon>Magnoliopsida</taxon>
        <taxon>eudicotyledons</taxon>
        <taxon>Gunneridae</taxon>
        <taxon>Pentapetalae</taxon>
        <taxon>asterids</taxon>
        <taxon>lamiids</taxon>
        <taxon>Solanales</taxon>
        <taxon>Solanaceae</taxon>
        <taxon>Solanoideae</taxon>
        <taxon>Hyoscyameae</taxon>
        <taxon>Anisodus</taxon>
    </lineage>
</organism>
<dbReference type="Gene3D" id="2.60.120.10">
    <property type="entry name" value="Jelly Rolls"/>
    <property type="match status" value="1"/>
</dbReference>
<evidence type="ECO:0000313" key="3">
    <source>
        <dbReference type="Proteomes" id="UP001152561"/>
    </source>
</evidence>
<dbReference type="AlphaFoldDB" id="A0A9Q1MMQ8"/>
<dbReference type="PANTHER" id="PTHR31189:SF52">
    <property type="entry name" value="CUPIN TYPE-1 DOMAIN-CONTAINING PROTEIN"/>
    <property type="match status" value="1"/>
</dbReference>
<evidence type="ECO:0000256" key="1">
    <source>
        <dbReference type="SAM" id="SignalP"/>
    </source>
</evidence>
<dbReference type="PANTHER" id="PTHR31189">
    <property type="entry name" value="OS03G0336100 PROTEIN-RELATED"/>
    <property type="match status" value="1"/>
</dbReference>
<keyword evidence="1" id="KW-0732">Signal</keyword>
<dbReference type="OrthoDB" id="1722060at2759"/>
<dbReference type="Proteomes" id="UP001152561">
    <property type="component" value="Unassembled WGS sequence"/>
</dbReference>
<feature type="chain" id="PRO_5040383569" evidence="1">
    <location>
        <begin position="25"/>
        <end position="149"/>
    </location>
</feature>
<gene>
    <name evidence="2" type="ORF">K7X08_031988</name>
</gene>
<sequence>MGNKRTLLLLLLVLFSALVASVGGYVSEGRRRDREEKEEESEQKTQGEKWFLLRQLHDVVKTDAGSMRLVKGGYRRGSFLHSPMHIGFISMEPNSLFIPQNLHSDLVLFIHHAAFGIGEKRITNAQDEQVILPSSSATLDDKAIHESFD</sequence>
<dbReference type="InterPro" id="IPR050253">
    <property type="entry name" value="Seed_Storage-Functional"/>
</dbReference>
<reference evidence="3" key="1">
    <citation type="journal article" date="2023" name="Proc. Natl. Acad. Sci. U.S.A.">
        <title>Genomic and structural basis for evolution of tropane alkaloid biosynthesis.</title>
        <authorList>
            <person name="Wanga Y.-J."/>
            <person name="Taina T."/>
            <person name="Yua J.-Y."/>
            <person name="Lia J."/>
            <person name="Xua B."/>
            <person name="Chenc J."/>
            <person name="D'Auriad J.C."/>
            <person name="Huanga J.-P."/>
            <person name="Huanga S.-X."/>
        </authorList>
    </citation>
    <scope>NUCLEOTIDE SEQUENCE [LARGE SCALE GENOMIC DNA]</scope>
    <source>
        <strain evidence="3">cv. KIB-2019</strain>
    </source>
</reference>
<dbReference type="EMBL" id="JAJAGQ010000005">
    <property type="protein sequence ID" value="KAJ8563536.1"/>
    <property type="molecule type" value="Genomic_DNA"/>
</dbReference>
<protein>
    <submittedName>
        <fullName evidence="2">Uncharacterized protein</fullName>
    </submittedName>
</protein>
<evidence type="ECO:0000313" key="2">
    <source>
        <dbReference type="EMBL" id="KAJ8563536.1"/>
    </source>
</evidence>
<keyword evidence="3" id="KW-1185">Reference proteome</keyword>
<comment type="caution">
    <text evidence="2">The sequence shown here is derived from an EMBL/GenBank/DDBJ whole genome shotgun (WGS) entry which is preliminary data.</text>
</comment>
<proteinExistence type="predicted"/>
<dbReference type="InterPro" id="IPR014710">
    <property type="entry name" value="RmlC-like_jellyroll"/>
</dbReference>